<dbReference type="GO" id="GO:0006508">
    <property type="term" value="P:proteolysis"/>
    <property type="evidence" value="ECO:0007669"/>
    <property type="project" value="InterPro"/>
</dbReference>
<evidence type="ECO:0000256" key="1">
    <source>
        <dbReference type="ARBA" id="ARBA00004651"/>
    </source>
</evidence>
<dbReference type="Gene3D" id="3.90.70.10">
    <property type="entry name" value="Cysteine proteinases"/>
    <property type="match status" value="1"/>
</dbReference>
<dbReference type="PANTHER" id="PTHR24221:SF654">
    <property type="entry name" value="ATP-BINDING CASSETTE SUB-FAMILY B MEMBER 6"/>
    <property type="match status" value="1"/>
</dbReference>
<keyword evidence="8 11" id="KW-1133">Transmembrane helix</keyword>
<feature type="domain" description="ABC transporter" evidence="12">
    <location>
        <begin position="485"/>
        <end position="718"/>
    </location>
</feature>
<dbReference type="InterPro" id="IPR003593">
    <property type="entry name" value="AAA+_ATPase"/>
</dbReference>
<dbReference type="Pfam" id="PF03412">
    <property type="entry name" value="Peptidase_C39"/>
    <property type="match status" value="1"/>
</dbReference>
<dbReference type="InterPro" id="IPR036640">
    <property type="entry name" value="ABC1_TM_sf"/>
</dbReference>
<keyword evidence="15" id="KW-0378">Hydrolase</keyword>
<evidence type="ECO:0000259" key="12">
    <source>
        <dbReference type="PROSITE" id="PS50893"/>
    </source>
</evidence>
<dbReference type="SMART" id="SM00382">
    <property type="entry name" value="AAA"/>
    <property type="match status" value="1"/>
</dbReference>
<dbReference type="InterPro" id="IPR011527">
    <property type="entry name" value="ABC1_TM_dom"/>
</dbReference>
<keyword evidence="6 15" id="KW-0067">ATP-binding</keyword>
<keyword evidence="5" id="KW-0547">Nucleotide-binding</keyword>
<dbReference type="Proteomes" id="UP000441399">
    <property type="component" value="Unassembled WGS sequence"/>
</dbReference>
<feature type="domain" description="ABC transmembrane type-1" evidence="13">
    <location>
        <begin position="168"/>
        <end position="450"/>
    </location>
</feature>
<dbReference type="Gene3D" id="3.40.50.300">
    <property type="entry name" value="P-loop containing nucleotide triphosphate hydrolases"/>
    <property type="match status" value="1"/>
</dbReference>
<dbReference type="GO" id="GO:0008233">
    <property type="term" value="F:peptidase activity"/>
    <property type="evidence" value="ECO:0007669"/>
    <property type="project" value="InterPro"/>
</dbReference>
<dbReference type="Pfam" id="PF00005">
    <property type="entry name" value="ABC_tran"/>
    <property type="match status" value="1"/>
</dbReference>
<dbReference type="FunFam" id="3.40.50.300:FF:000299">
    <property type="entry name" value="ABC transporter ATP-binding protein/permease"/>
    <property type="match status" value="1"/>
</dbReference>
<feature type="transmembrane region" description="Helical" evidence="11">
    <location>
        <begin position="401"/>
        <end position="427"/>
    </location>
</feature>
<gene>
    <name evidence="15" type="primary">lagD</name>
    <name evidence="15" type="ORF">OPDIPICF_02927</name>
</gene>
<feature type="transmembrane region" description="Helical" evidence="11">
    <location>
        <begin position="203"/>
        <end position="223"/>
    </location>
</feature>
<accession>A0A5S9QW85</accession>
<proteinExistence type="predicted"/>
<dbReference type="GO" id="GO:0015031">
    <property type="term" value="P:protein transport"/>
    <property type="evidence" value="ECO:0007669"/>
    <property type="project" value="UniProtKB-KW"/>
</dbReference>
<dbReference type="OrthoDB" id="9806127at2"/>
<evidence type="ECO:0000313" key="15">
    <source>
        <dbReference type="EMBL" id="CAA0123965.1"/>
    </source>
</evidence>
<reference evidence="15 16" key="1">
    <citation type="submission" date="2019-11" db="EMBL/GenBank/DDBJ databases">
        <authorList>
            <person name="Holert J."/>
        </authorList>
    </citation>
    <scope>NUCLEOTIDE SEQUENCE [LARGE SCALE GENOMIC DNA]</scope>
    <source>
        <strain evidence="15">SB11_3</strain>
    </source>
</reference>
<keyword evidence="10" id="KW-0080">Bacteriocin transport</keyword>
<evidence type="ECO:0000256" key="8">
    <source>
        <dbReference type="ARBA" id="ARBA00022989"/>
    </source>
</evidence>
<keyword evidence="7" id="KW-0653">Protein transport</keyword>
<dbReference type="SUPFAM" id="SSF90123">
    <property type="entry name" value="ABC transporter transmembrane region"/>
    <property type="match status" value="1"/>
</dbReference>
<evidence type="ECO:0000313" key="16">
    <source>
        <dbReference type="Proteomes" id="UP000441399"/>
    </source>
</evidence>
<feature type="transmembrane region" description="Helical" evidence="11">
    <location>
        <begin position="274"/>
        <end position="298"/>
    </location>
</feature>
<keyword evidence="9 11" id="KW-0472">Membrane</keyword>
<comment type="subcellular location">
    <subcellularLocation>
        <location evidence="1">Cell membrane</location>
        <topology evidence="1">Multi-pass membrane protein</topology>
    </subcellularLocation>
</comment>
<dbReference type="Pfam" id="PF00664">
    <property type="entry name" value="ABC_membrane"/>
    <property type="match status" value="1"/>
</dbReference>
<dbReference type="GO" id="GO:0043213">
    <property type="term" value="P:bacteriocin transport"/>
    <property type="evidence" value="ECO:0007669"/>
    <property type="project" value="UniProtKB-KW"/>
</dbReference>
<feature type="transmembrane region" description="Helical" evidence="11">
    <location>
        <begin position="167"/>
        <end position="191"/>
    </location>
</feature>
<dbReference type="EMBL" id="CACSIO010000056">
    <property type="protein sequence ID" value="CAA0123965.1"/>
    <property type="molecule type" value="Genomic_DNA"/>
</dbReference>
<keyword evidence="3" id="KW-1003">Cell membrane</keyword>
<dbReference type="InterPro" id="IPR003439">
    <property type="entry name" value="ABC_transporter-like_ATP-bd"/>
</dbReference>
<dbReference type="InterPro" id="IPR005074">
    <property type="entry name" value="Peptidase_C39"/>
</dbReference>
<dbReference type="GO" id="GO:0005886">
    <property type="term" value="C:plasma membrane"/>
    <property type="evidence" value="ECO:0007669"/>
    <property type="project" value="UniProtKB-SubCell"/>
</dbReference>
<evidence type="ECO:0000259" key="14">
    <source>
        <dbReference type="PROSITE" id="PS50990"/>
    </source>
</evidence>
<keyword evidence="4 11" id="KW-0812">Transmembrane</keyword>
<dbReference type="GO" id="GO:0016887">
    <property type="term" value="F:ATP hydrolysis activity"/>
    <property type="evidence" value="ECO:0007669"/>
    <property type="project" value="InterPro"/>
</dbReference>
<evidence type="ECO:0000256" key="4">
    <source>
        <dbReference type="ARBA" id="ARBA00022692"/>
    </source>
</evidence>
<evidence type="ECO:0000256" key="6">
    <source>
        <dbReference type="ARBA" id="ARBA00022840"/>
    </source>
</evidence>
<dbReference type="Gene3D" id="1.20.1560.10">
    <property type="entry name" value="ABC transporter type 1, transmembrane domain"/>
    <property type="match status" value="1"/>
</dbReference>
<dbReference type="InterPro" id="IPR017871">
    <property type="entry name" value="ABC_transporter-like_CS"/>
</dbReference>
<dbReference type="EC" id="3.4.22.-" evidence="15"/>
<feature type="transmembrane region" description="Helical" evidence="11">
    <location>
        <begin position="304"/>
        <end position="322"/>
    </location>
</feature>
<dbReference type="AlphaFoldDB" id="A0A5S9QW85"/>
<evidence type="ECO:0000259" key="13">
    <source>
        <dbReference type="PROSITE" id="PS50929"/>
    </source>
</evidence>
<feature type="domain" description="Peptidase C39" evidence="14">
    <location>
        <begin position="18"/>
        <end position="137"/>
    </location>
</feature>
<dbReference type="GO" id="GO:0034040">
    <property type="term" value="F:ATPase-coupled lipid transmembrane transporter activity"/>
    <property type="evidence" value="ECO:0007669"/>
    <property type="project" value="TreeGrafter"/>
</dbReference>
<keyword evidence="2" id="KW-0813">Transport</keyword>
<evidence type="ECO:0000256" key="2">
    <source>
        <dbReference type="ARBA" id="ARBA00022448"/>
    </source>
</evidence>
<dbReference type="GO" id="GO:0140359">
    <property type="term" value="F:ABC-type transporter activity"/>
    <property type="evidence" value="ECO:0007669"/>
    <property type="project" value="InterPro"/>
</dbReference>
<dbReference type="PROSITE" id="PS50990">
    <property type="entry name" value="PEPTIDASE_C39"/>
    <property type="match status" value="1"/>
</dbReference>
<dbReference type="PROSITE" id="PS50929">
    <property type="entry name" value="ABC_TM1F"/>
    <property type="match status" value="1"/>
</dbReference>
<dbReference type="PROSITE" id="PS00211">
    <property type="entry name" value="ABC_TRANSPORTER_1"/>
    <property type="match status" value="1"/>
</dbReference>
<evidence type="ECO:0000256" key="5">
    <source>
        <dbReference type="ARBA" id="ARBA00022741"/>
    </source>
</evidence>
<evidence type="ECO:0000256" key="10">
    <source>
        <dbReference type="ARBA" id="ARBA00043264"/>
    </source>
</evidence>
<organism evidence="15 16">
    <name type="scientific">BD1-7 clade bacterium</name>
    <dbReference type="NCBI Taxonomy" id="2029982"/>
    <lineage>
        <taxon>Bacteria</taxon>
        <taxon>Pseudomonadati</taxon>
        <taxon>Pseudomonadota</taxon>
        <taxon>Gammaproteobacteria</taxon>
        <taxon>Cellvibrionales</taxon>
        <taxon>Spongiibacteraceae</taxon>
        <taxon>BD1-7 clade</taxon>
    </lineage>
</organism>
<keyword evidence="16" id="KW-1185">Reference proteome</keyword>
<name>A0A5S9QW85_9GAMM</name>
<evidence type="ECO:0000256" key="9">
    <source>
        <dbReference type="ARBA" id="ARBA00023136"/>
    </source>
</evidence>
<dbReference type="GO" id="GO:0005524">
    <property type="term" value="F:ATP binding"/>
    <property type="evidence" value="ECO:0007669"/>
    <property type="project" value="UniProtKB-KW"/>
</dbReference>
<sequence length="719" mass="78562">MNIPLLKNGIVRTPVVMQMQATECGAACLTSILAHFGYWIELRELSQKMAINRDGANLLQIKSTALTFNLKAQGKMATKRQLRKLKPPFIAHWDKNHFVVVEGFHRGKIHINNPAVGRQVISTDELDRHYSGICLMLEPDTDFEPHGKKPSSTRQLLALFQGNQQTALIIAGYALLMTIPGLTLAAALKSFVDDILIQQTNTWILPLILLLVLAAVLNAIFIYQQNRYLLKLETKLTARISGNFFMHLMKLPMQYFNQRSAGDLMSRLASCHNISALLAGPFSLAFAHMISAAVYAAVMFSMDVKLTLAALAITFLNIALVWSTQNLRSEKSAAMLSHQATLAGVSVSALHAAETLKATGSESDFITHQWMREEIQAINASQIMGRTSQYLNTAPGLAHTISIACILGFGSALIIGSNLSIGILLGFQTLMGQFANSIQSVISLSAGIQQSTADLQRFNDVTEVDIDTRNHIPEPTTPDRLSGTLNVDQLAFRYTENSPWVLQNIHFSVAPGERVALVGGSGSGKSTLARILLGLEQPDRGCITIGDRNLADIDNATLSASIASVDQDIFLFEGSISNNLTLWDSSLPMQTVIQAAKDACIHDDIIRRPGGYQAHIAERGANFSGGQCQRLEIARALTRNPSVLILDEATAALDALTERRIDNNLRKRAISCLIIAHRLSTIKDCDQILVLDNGTLVERGSHDQLMALNGHYAALVKSQ</sequence>
<evidence type="ECO:0000256" key="7">
    <source>
        <dbReference type="ARBA" id="ARBA00022927"/>
    </source>
</evidence>
<dbReference type="InterPro" id="IPR039421">
    <property type="entry name" value="Type_1_exporter"/>
</dbReference>
<dbReference type="InterPro" id="IPR027417">
    <property type="entry name" value="P-loop_NTPase"/>
</dbReference>
<evidence type="ECO:0000256" key="3">
    <source>
        <dbReference type="ARBA" id="ARBA00022475"/>
    </source>
</evidence>
<evidence type="ECO:0000256" key="11">
    <source>
        <dbReference type="SAM" id="Phobius"/>
    </source>
</evidence>
<dbReference type="SUPFAM" id="SSF52540">
    <property type="entry name" value="P-loop containing nucleoside triphosphate hydrolases"/>
    <property type="match status" value="1"/>
</dbReference>
<dbReference type="PROSITE" id="PS50893">
    <property type="entry name" value="ABC_TRANSPORTER_2"/>
    <property type="match status" value="1"/>
</dbReference>
<dbReference type="PANTHER" id="PTHR24221">
    <property type="entry name" value="ATP-BINDING CASSETTE SUB-FAMILY B"/>
    <property type="match status" value="1"/>
</dbReference>
<protein>
    <submittedName>
        <fullName evidence="15">Lactococcin-G-processing and transport ATP-binding protein LagD</fullName>
        <ecNumber evidence="15">3.4.22.-</ecNumber>
    </submittedName>
</protein>